<evidence type="ECO:0000259" key="9">
    <source>
        <dbReference type="PROSITE" id="PS50850"/>
    </source>
</evidence>
<dbReference type="PANTHER" id="PTHR43184">
    <property type="entry name" value="MAJOR FACILITATOR SUPERFAMILY TRANSPORTER 16, ISOFORM B"/>
    <property type="match status" value="1"/>
</dbReference>
<sequence length="476" mass="51587">MFINFSRIVPKPALFYQVLAFTLTFLVYVMVHAMRKSISSAAPLLKAEEFGYPTAFFGAMDVVFMISYAIAMLFTGILGDIFNPMLVVLLFVVLAAAVQCLCGLLIVSYTSKGFHYLYYVLNGLNGAAQSAIWPVLVKVMGDYFSHLHSGLVFGFWATNSAVGNIVGSSLASLMIVIFGETGKIVIAATFISPALIVVIVTLLTFLLLPASLELALSNTGSAMRQTVPSSDSDESHVDADGAAMQNEDDEKPIKFWRAWLIPGVLIFALTYACVKGVNYAMFFWLPLYLNEHADISPEKANLFDMLYNIGTVFGCIVCGWVSDYMARVQESGRSPSLFLFIFLSLIPVSLLHVDDPTVAYLSVMLLLAGFLIGGASNLVGCVICTDLSRQDALKGNRKAVSQVTGIIDGTGACGAAIQQGLVSWIATYSWDGVFILLPVALGLSCILLGTRAYKETRGFLRGIRASRQQSCDNVSK</sequence>
<organism evidence="10 11">
    <name type="scientific">Perkinsus olseni</name>
    <name type="common">Perkinsus atlanticus</name>
    <dbReference type="NCBI Taxonomy" id="32597"/>
    <lineage>
        <taxon>Eukaryota</taxon>
        <taxon>Sar</taxon>
        <taxon>Alveolata</taxon>
        <taxon>Perkinsozoa</taxon>
        <taxon>Perkinsea</taxon>
        <taxon>Perkinsida</taxon>
        <taxon>Perkinsidae</taxon>
        <taxon>Perkinsus</taxon>
    </lineage>
</organism>
<dbReference type="PIRSF" id="PIRSF002808">
    <property type="entry name" value="Hexose_phosphate_transp"/>
    <property type="match status" value="1"/>
</dbReference>
<feature type="transmembrane region" description="Helical" evidence="8">
    <location>
        <begin position="405"/>
        <end position="426"/>
    </location>
</feature>
<comment type="caution">
    <text evidence="10">The sequence shown here is derived from an EMBL/GenBank/DDBJ whole genome shotgun (WGS) entry which is preliminary data.</text>
</comment>
<dbReference type="EMBL" id="JABANN010000044">
    <property type="protein sequence ID" value="KAF4673684.1"/>
    <property type="molecule type" value="Genomic_DNA"/>
</dbReference>
<protein>
    <recommendedName>
        <fullName evidence="9">Major facilitator superfamily (MFS) profile domain-containing protein</fullName>
    </recommendedName>
</protein>
<keyword evidence="5 8" id="KW-0812">Transmembrane</keyword>
<keyword evidence="6 8" id="KW-1133">Transmembrane helix</keyword>
<dbReference type="SUPFAM" id="SSF103473">
    <property type="entry name" value="MFS general substrate transporter"/>
    <property type="match status" value="1"/>
</dbReference>
<feature type="transmembrane region" description="Helical" evidence="8">
    <location>
        <begin position="432"/>
        <end position="453"/>
    </location>
</feature>
<feature type="transmembrane region" description="Helical" evidence="8">
    <location>
        <begin position="259"/>
        <end position="285"/>
    </location>
</feature>
<evidence type="ECO:0000313" key="11">
    <source>
        <dbReference type="Proteomes" id="UP000572268"/>
    </source>
</evidence>
<name>A0A7J6MQA1_PEROL</name>
<dbReference type="PANTHER" id="PTHR43184:SF12">
    <property type="entry name" value="SUGAR PHOSPHATE EXCHANGER 3"/>
    <property type="match status" value="1"/>
</dbReference>
<comment type="similarity">
    <text evidence="2">Belongs to the major facilitator superfamily. Organophosphate:Pi antiporter (OPA) (TC 2.A.1.4) family.</text>
</comment>
<evidence type="ECO:0000256" key="1">
    <source>
        <dbReference type="ARBA" id="ARBA00004141"/>
    </source>
</evidence>
<dbReference type="Pfam" id="PF07690">
    <property type="entry name" value="MFS_1"/>
    <property type="match status" value="1"/>
</dbReference>
<evidence type="ECO:0000313" key="10">
    <source>
        <dbReference type="EMBL" id="KAF4673684.1"/>
    </source>
</evidence>
<dbReference type="PROSITE" id="PS50850">
    <property type="entry name" value="MFS"/>
    <property type="match status" value="1"/>
</dbReference>
<feature type="transmembrane region" description="Helical" evidence="8">
    <location>
        <begin position="151"/>
        <end position="178"/>
    </location>
</feature>
<evidence type="ECO:0000256" key="3">
    <source>
        <dbReference type="ARBA" id="ARBA00022448"/>
    </source>
</evidence>
<dbReference type="InterPro" id="IPR011701">
    <property type="entry name" value="MFS"/>
</dbReference>
<feature type="transmembrane region" description="Helical" evidence="8">
    <location>
        <begin position="51"/>
        <end position="74"/>
    </location>
</feature>
<keyword evidence="4" id="KW-0762">Sugar transport</keyword>
<evidence type="ECO:0000256" key="7">
    <source>
        <dbReference type="ARBA" id="ARBA00023136"/>
    </source>
</evidence>
<dbReference type="Proteomes" id="UP000572268">
    <property type="component" value="Unassembled WGS sequence"/>
</dbReference>
<dbReference type="InterPro" id="IPR000849">
    <property type="entry name" value="Sugar_P_transporter"/>
</dbReference>
<evidence type="ECO:0000256" key="6">
    <source>
        <dbReference type="ARBA" id="ARBA00022989"/>
    </source>
</evidence>
<feature type="transmembrane region" description="Helical" evidence="8">
    <location>
        <begin position="86"/>
        <end position="110"/>
    </location>
</feature>
<feature type="domain" description="Major facilitator superfamily (MFS) profile" evidence="9">
    <location>
        <begin position="13"/>
        <end position="457"/>
    </location>
</feature>
<feature type="transmembrane region" description="Helical" evidence="8">
    <location>
        <begin position="359"/>
        <end position="384"/>
    </location>
</feature>
<feature type="transmembrane region" description="Helical" evidence="8">
    <location>
        <begin position="337"/>
        <end position="353"/>
    </location>
</feature>
<evidence type="ECO:0000256" key="5">
    <source>
        <dbReference type="ARBA" id="ARBA00022692"/>
    </source>
</evidence>
<dbReference type="GO" id="GO:0005789">
    <property type="term" value="C:endoplasmic reticulum membrane"/>
    <property type="evidence" value="ECO:0007669"/>
    <property type="project" value="TreeGrafter"/>
</dbReference>
<feature type="transmembrane region" description="Helical" evidence="8">
    <location>
        <begin position="116"/>
        <end position="139"/>
    </location>
</feature>
<dbReference type="GO" id="GO:0022857">
    <property type="term" value="F:transmembrane transporter activity"/>
    <property type="evidence" value="ECO:0007669"/>
    <property type="project" value="InterPro"/>
</dbReference>
<reference evidence="10 11" key="1">
    <citation type="submission" date="2020-04" db="EMBL/GenBank/DDBJ databases">
        <title>Perkinsus olseni comparative genomics.</title>
        <authorList>
            <person name="Bogema D.R."/>
        </authorList>
    </citation>
    <scope>NUCLEOTIDE SEQUENCE [LARGE SCALE GENOMIC DNA]</scope>
    <source>
        <strain evidence="10">ATCC PRA-31</strain>
    </source>
</reference>
<evidence type="ECO:0000256" key="2">
    <source>
        <dbReference type="ARBA" id="ARBA00009598"/>
    </source>
</evidence>
<feature type="transmembrane region" description="Helical" evidence="8">
    <location>
        <begin position="12"/>
        <end position="31"/>
    </location>
</feature>
<comment type="subcellular location">
    <subcellularLocation>
        <location evidence="1">Membrane</location>
        <topology evidence="1">Multi-pass membrane protein</topology>
    </subcellularLocation>
</comment>
<feature type="transmembrane region" description="Helical" evidence="8">
    <location>
        <begin position="305"/>
        <end position="325"/>
    </location>
</feature>
<accession>A0A7J6MQA1</accession>
<evidence type="ECO:0000256" key="4">
    <source>
        <dbReference type="ARBA" id="ARBA00022597"/>
    </source>
</evidence>
<dbReference type="InterPro" id="IPR020846">
    <property type="entry name" value="MFS_dom"/>
</dbReference>
<dbReference type="Gene3D" id="1.20.1250.20">
    <property type="entry name" value="MFS general substrate transporter like domains"/>
    <property type="match status" value="2"/>
</dbReference>
<gene>
    <name evidence="10" type="ORF">FOL46_006665</name>
</gene>
<dbReference type="InterPro" id="IPR036259">
    <property type="entry name" value="MFS_trans_sf"/>
</dbReference>
<proteinExistence type="inferred from homology"/>
<keyword evidence="7 8" id="KW-0472">Membrane</keyword>
<dbReference type="AlphaFoldDB" id="A0A7J6MQA1"/>
<evidence type="ECO:0000256" key="8">
    <source>
        <dbReference type="SAM" id="Phobius"/>
    </source>
</evidence>
<keyword evidence="3" id="KW-0813">Transport</keyword>
<feature type="transmembrane region" description="Helical" evidence="8">
    <location>
        <begin position="184"/>
        <end position="208"/>
    </location>
</feature>